<accession>D5A7R9</accession>
<name>D5A7R9_DROME</name>
<protein>
    <submittedName>
        <fullName evidence="1">MIP20513p</fullName>
    </submittedName>
</protein>
<organism evidence="1">
    <name type="scientific">Drosophila melanogaster</name>
    <name type="common">Fruit fly</name>
    <dbReference type="NCBI Taxonomy" id="7227"/>
    <lineage>
        <taxon>Eukaryota</taxon>
        <taxon>Metazoa</taxon>
        <taxon>Ecdysozoa</taxon>
        <taxon>Arthropoda</taxon>
        <taxon>Hexapoda</taxon>
        <taxon>Insecta</taxon>
        <taxon>Pterygota</taxon>
        <taxon>Neoptera</taxon>
        <taxon>Endopterygota</taxon>
        <taxon>Diptera</taxon>
        <taxon>Brachycera</taxon>
        <taxon>Muscomorpha</taxon>
        <taxon>Ephydroidea</taxon>
        <taxon>Drosophilidae</taxon>
        <taxon>Drosophila</taxon>
        <taxon>Sophophora</taxon>
    </lineage>
</organism>
<dbReference type="EMBL" id="BT122196">
    <property type="protein sequence ID" value="ADE60670.1"/>
    <property type="molecule type" value="mRNA"/>
</dbReference>
<reference evidence="1" key="1">
    <citation type="submission" date="2010-04" db="EMBL/GenBank/DDBJ databases">
        <authorList>
            <person name="Carlson J."/>
            <person name="Booth B."/>
            <person name="Frise E."/>
            <person name="Sandler J."/>
            <person name="Wan K."/>
            <person name="Yu C."/>
            <person name="Celniker S."/>
        </authorList>
    </citation>
    <scope>NUCLEOTIDE SEQUENCE</scope>
</reference>
<proteinExistence type="evidence at transcript level"/>
<sequence>QNIKIKILTIFGLLKSDTTLHFIKLHYPCDFRQLPTGLQPSLGIHKGNRA</sequence>
<evidence type="ECO:0000313" key="1">
    <source>
        <dbReference type="EMBL" id="ADE60670.1"/>
    </source>
</evidence>
<dbReference type="AlphaFoldDB" id="D5A7R9"/>
<feature type="non-terminal residue" evidence="1">
    <location>
        <position position="1"/>
    </location>
</feature>